<evidence type="ECO:0000313" key="2">
    <source>
        <dbReference type="Proteomes" id="UP000479710"/>
    </source>
</evidence>
<keyword evidence="2" id="KW-1185">Reference proteome</keyword>
<accession>A0A6G1C3H8</accession>
<name>A0A6G1C3H8_9ORYZ</name>
<dbReference type="EMBL" id="SPHZ02000010">
    <property type="protein sequence ID" value="KAF0894789.1"/>
    <property type="molecule type" value="Genomic_DNA"/>
</dbReference>
<dbReference type="OrthoDB" id="696368at2759"/>
<sequence length="137" mass="15584">MGEVLIARQGDVIDLSSHHVIDWDSLEIAPIPQEKIPKHVIDWDGLEKTPIPQEQIGSLVLVMEEDEIFSHSCASTGRVNTKMASYKWMAEKAIPFLKKDPNLGAMKLKEELETKYNVTLGYHTMWQGRVVPNKEDQ</sequence>
<comment type="caution">
    <text evidence="1">The sequence shown here is derived from an EMBL/GenBank/DDBJ whole genome shotgun (WGS) entry which is preliminary data.</text>
</comment>
<dbReference type="Proteomes" id="UP000479710">
    <property type="component" value="Unassembled WGS sequence"/>
</dbReference>
<gene>
    <name evidence="1" type="ORF">E2562_003673</name>
</gene>
<dbReference type="AlphaFoldDB" id="A0A6G1C3H8"/>
<reference evidence="1 2" key="1">
    <citation type="submission" date="2019-11" db="EMBL/GenBank/DDBJ databases">
        <title>Whole genome sequence of Oryza granulata.</title>
        <authorList>
            <person name="Li W."/>
        </authorList>
    </citation>
    <scope>NUCLEOTIDE SEQUENCE [LARGE SCALE GENOMIC DNA]</scope>
    <source>
        <strain evidence="2">cv. Menghai</strain>
        <tissue evidence="1">Leaf</tissue>
    </source>
</reference>
<evidence type="ECO:0000313" key="1">
    <source>
        <dbReference type="EMBL" id="KAF0894789.1"/>
    </source>
</evidence>
<organism evidence="1 2">
    <name type="scientific">Oryza meyeriana var. granulata</name>
    <dbReference type="NCBI Taxonomy" id="110450"/>
    <lineage>
        <taxon>Eukaryota</taxon>
        <taxon>Viridiplantae</taxon>
        <taxon>Streptophyta</taxon>
        <taxon>Embryophyta</taxon>
        <taxon>Tracheophyta</taxon>
        <taxon>Spermatophyta</taxon>
        <taxon>Magnoliopsida</taxon>
        <taxon>Liliopsida</taxon>
        <taxon>Poales</taxon>
        <taxon>Poaceae</taxon>
        <taxon>BOP clade</taxon>
        <taxon>Oryzoideae</taxon>
        <taxon>Oryzeae</taxon>
        <taxon>Oryzinae</taxon>
        <taxon>Oryza</taxon>
        <taxon>Oryza meyeriana</taxon>
    </lineage>
</organism>
<proteinExistence type="predicted"/>
<protein>
    <submittedName>
        <fullName evidence="1">Uncharacterized protein</fullName>
    </submittedName>
</protein>